<gene>
    <name evidence="1" type="ORF">CPLU01_01880</name>
</gene>
<proteinExistence type="predicted"/>
<evidence type="ECO:0000313" key="1">
    <source>
        <dbReference type="EMBL" id="KAF6839460.1"/>
    </source>
</evidence>
<dbReference type="EMBL" id="WIGO01000013">
    <property type="protein sequence ID" value="KAF6839460.1"/>
    <property type="molecule type" value="Genomic_DNA"/>
</dbReference>
<organism evidence="1 2">
    <name type="scientific">Colletotrichum plurivorum</name>
    <dbReference type="NCBI Taxonomy" id="2175906"/>
    <lineage>
        <taxon>Eukaryota</taxon>
        <taxon>Fungi</taxon>
        <taxon>Dikarya</taxon>
        <taxon>Ascomycota</taxon>
        <taxon>Pezizomycotina</taxon>
        <taxon>Sordariomycetes</taxon>
        <taxon>Hypocreomycetidae</taxon>
        <taxon>Glomerellales</taxon>
        <taxon>Glomerellaceae</taxon>
        <taxon>Colletotrichum</taxon>
        <taxon>Colletotrichum orchidearum species complex</taxon>
    </lineage>
</organism>
<keyword evidence="2" id="KW-1185">Reference proteome</keyword>
<protein>
    <submittedName>
        <fullName evidence="1">Uncharacterized protein</fullName>
    </submittedName>
</protein>
<comment type="caution">
    <text evidence="1">The sequence shown here is derived from an EMBL/GenBank/DDBJ whole genome shotgun (WGS) entry which is preliminary data.</text>
</comment>
<evidence type="ECO:0000313" key="2">
    <source>
        <dbReference type="Proteomes" id="UP000654918"/>
    </source>
</evidence>
<sequence length="192" mass="20773">MPRAADQGISRDTNVPSSTLVPHVVAAGSGQGAHDLADPLASPPVRTVENRCDADMRLPSRHDLPAPARPHLSTASRLDAYRAPLHGMYAYHSNDTAHAPPPPLRVSPNDATRHAQLNGTPQLSRAEKAKNAPRATLWLRDTQRPGHTGWEAEALGMGVEHAERASGQPTLGGHDNLRTLRGVRTREMLRFV</sequence>
<name>A0A8H6KY61_9PEZI</name>
<accession>A0A8H6KY61</accession>
<dbReference type="AlphaFoldDB" id="A0A8H6KY61"/>
<reference evidence="1" key="1">
    <citation type="journal article" date="2020" name="Phytopathology">
        <title>Genome Sequence Resources of Colletotrichum truncatum, C. plurivorum, C. musicola, and C. sojae: Four Species Pathogenic to Soybean (Glycine max).</title>
        <authorList>
            <person name="Rogerio F."/>
            <person name="Boufleur T.R."/>
            <person name="Ciampi-Guillardi M."/>
            <person name="Sukno S.A."/>
            <person name="Thon M.R."/>
            <person name="Massola Junior N.S."/>
            <person name="Baroncelli R."/>
        </authorList>
    </citation>
    <scope>NUCLEOTIDE SEQUENCE</scope>
    <source>
        <strain evidence="1">LFN00145</strain>
    </source>
</reference>
<dbReference type="Proteomes" id="UP000654918">
    <property type="component" value="Unassembled WGS sequence"/>
</dbReference>